<feature type="compositionally biased region" description="Polar residues" evidence="1">
    <location>
        <begin position="39"/>
        <end position="63"/>
    </location>
</feature>
<name>A0A182SJU7_9DIPT</name>
<protein>
    <submittedName>
        <fullName evidence="2">Uncharacterized protein</fullName>
    </submittedName>
</protein>
<organism evidence="2 3">
    <name type="scientific">Anopheles maculatus</name>
    <dbReference type="NCBI Taxonomy" id="74869"/>
    <lineage>
        <taxon>Eukaryota</taxon>
        <taxon>Metazoa</taxon>
        <taxon>Ecdysozoa</taxon>
        <taxon>Arthropoda</taxon>
        <taxon>Hexapoda</taxon>
        <taxon>Insecta</taxon>
        <taxon>Pterygota</taxon>
        <taxon>Neoptera</taxon>
        <taxon>Endopterygota</taxon>
        <taxon>Diptera</taxon>
        <taxon>Nematocera</taxon>
        <taxon>Culicoidea</taxon>
        <taxon>Culicidae</taxon>
        <taxon>Anophelinae</taxon>
        <taxon>Anopheles</taxon>
        <taxon>Anopheles maculatus group</taxon>
    </lineage>
</organism>
<evidence type="ECO:0000313" key="2">
    <source>
        <dbReference type="EnsemblMetazoa" id="AMAM008201-PA"/>
    </source>
</evidence>
<feature type="compositionally biased region" description="Polar residues" evidence="1">
    <location>
        <begin position="151"/>
        <end position="161"/>
    </location>
</feature>
<keyword evidence="3" id="KW-1185">Reference proteome</keyword>
<feature type="compositionally biased region" description="Polar residues" evidence="1">
    <location>
        <begin position="110"/>
        <end position="137"/>
    </location>
</feature>
<dbReference type="EnsemblMetazoa" id="AMAM008201-RA">
    <property type="protein sequence ID" value="AMAM008201-PA"/>
    <property type="gene ID" value="AMAM008201"/>
</dbReference>
<sequence>MNQEEDVPTRVTRGALRRRSVDQEATPQKPSGAAVNGTPKKTNSTTKRVTALNAIQESDSGRPSTPIVGRTTRRRMSETIDTPTSLPNKLIQNLKEAESTSTEPGRRSRNTSLTEENLNELNATYEGNNTTLTTRSRTPARLRASHEALASSGSPQPLVTG</sequence>
<feature type="region of interest" description="Disordered" evidence="1">
    <location>
        <begin position="1"/>
        <end position="161"/>
    </location>
</feature>
<evidence type="ECO:0000256" key="1">
    <source>
        <dbReference type="SAM" id="MobiDB-lite"/>
    </source>
</evidence>
<dbReference type="Proteomes" id="UP000075901">
    <property type="component" value="Unassembled WGS sequence"/>
</dbReference>
<reference evidence="2" key="2">
    <citation type="submission" date="2020-05" db="UniProtKB">
        <authorList>
            <consortium name="EnsemblMetazoa"/>
        </authorList>
    </citation>
    <scope>IDENTIFICATION</scope>
    <source>
        <strain evidence="2">maculatus3</strain>
    </source>
</reference>
<dbReference type="VEuPathDB" id="VectorBase:AMAM008201"/>
<evidence type="ECO:0000313" key="3">
    <source>
        <dbReference type="Proteomes" id="UP000075901"/>
    </source>
</evidence>
<accession>A0A182SJU7</accession>
<feature type="compositionally biased region" description="Polar residues" evidence="1">
    <location>
        <begin position="79"/>
        <end position="91"/>
    </location>
</feature>
<dbReference type="AlphaFoldDB" id="A0A182SJU7"/>
<reference evidence="3" key="1">
    <citation type="submission" date="2013-09" db="EMBL/GenBank/DDBJ databases">
        <title>The Genome Sequence of Anopheles maculatus species B.</title>
        <authorList>
            <consortium name="The Broad Institute Genomics Platform"/>
            <person name="Neafsey D.E."/>
            <person name="Besansky N."/>
            <person name="Howell P."/>
            <person name="Walton C."/>
            <person name="Young S.K."/>
            <person name="Zeng Q."/>
            <person name="Gargeya S."/>
            <person name="Fitzgerald M."/>
            <person name="Haas B."/>
            <person name="Abouelleil A."/>
            <person name="Allen A.W."/>
            <person name="Alvarado L."/>
            <person name="Arachchi H.M."/>
            <person name="Berlin A.M."/>
            <person name="Chapman S.B."/>
            <person name="Gainer-Dewar J."/>
            <person name="Goldberg J."/>
            <person name="Griggs A."/>
            <person name="Gujja S."/>
            <person name="Hansen M."/>
            <person name="Howarth C."/>
            <person name="Imamovic A."/>
            <person name="Ireland A."/>
            <person name="Larimer J."/>
            <person name="McCowan C."/>
            <person name="Murphy C."/>
            <person name="Pearson M."/>
            <person name="Poon T.W."/>
            <person name="Priest M."/>
            <person name="Roberts A."/>
            <person name="Saif S."/>
            <person name="Shea T."/>
            <person name="Sisk P."/>
            <person name="Sykes S."/>
            <person name="Wortman J."/>
            <person name="Nusbaum C."/>
            <person name="Birren B."/>
        </authorList>
    </citation>
    <scope>NUCLEOTIDE SEQUENCE [LARGE SCALE GENOMIC DNA]</scope>
    <source>
        <strain evidence="3">maculatus3</strain>
    </source>
</reference>
<proteinExistence type="predicted"/>